<dbReference type="AlphaFoldDB" id="A0A7X2D177"/>
<dbReference type="OrthoDB" id="2475196at2"/>
<evidence type="ECO:0000259" key="4">
    <source>
        <dbReference type="PROSITE" id="PS50943"/>
    </source>
</evidence>
<dbReference type="PANTHER" id="PTHR40661:SF1">
    <property type="entry name" value="HTH CRO_C1-TYPE DOMAIN-CONTAINING PROTEIN"/>
    <property type="match status" value="1"/>
</dbReference>
<keyword evidence="3" id="KW-0804">Transcription</keyword>
<dbReference type="CDD" id="cd00093">
    <property type="entry name" value="HTH_XRE"/>
    <property type="match status" value="1"/>
</dbReference>
<dbReference type="SUPFAM" id="SSF51306">
    <property type="entry name" value="LexA/Signal peptidase"/>
    <property type="match status" value="1"/>
</dbReference>
<evidence type="ECO:0000313" key="6">
    <source>
        <dbReference type="Proteomes" id="UP000439550"/>
    </source>
</evidence>
<evidence type="ECO:0000313" key="5">
    <source>
        <dbReference type="EMBL" id="MQW40283.1"/>
    </source>
</evidence>
<dbReference type="Proteomes" id="UP000439550">
    <property type="component" value="Unassembled WGS sequence"/>
</dbReference>
<dbReference type="Pfam" id="PF00717">
    <property type="entry name" value="Peptidase_S24"/>
    <property type="match status" value="1"/>
</dbReference>
<dbReference type="InterPro" id="IPR036286">
    <property type="entry name" value="LexA/Signal_pep-like_sf"/>
</dbReference>
<proteinExistence type="predicted"/>
<keyword evidence="6" id="KW-1185">Reference proteome</keyword>
<sequence>MNKKIDGRIGNLGNKETMARNLKRMLDRKGLNPHQFSEIMNFKYTTVMNWMSASTYPRIDKIELMSRYFGVDKSELVEEYSSSSLLLSNIVNISKQLEEPRQEKVLTFATAQLDEQKLEENKVISINSNKTSNLTAVETIEQVSAGFGFHYGENEKTIYYTLRTDLPRFDFATVVTGDSMEPMLHDGDVILIRQSYNTPNGGIFVVDYDGTAWVKEVRINDNEMILHSINEKYRDRFLPVPPEDGEYWNIVGEVVDWFTPEII</sequence>
<dbReference type="PROSITE" id="PS50943">
    <property type="entry name" value="HTH_CROC1"/>
    <property type="match status" value="1"/>
</dbReference>
<dbReference type="EMBL" id="WITJ01000015">
    <property type="protein sequence ID" value="MQW40283.1"/>
    <property type="molecule type" value="Genomic_DNA"/>
</dbReference>
<dbReference type="PANTHER" id="PTHR40661">
    <property type="match status" value="1"/>
</dbReference>
<feature type="domain" description="HTH cro/C1-type" evidence="4">
    <location>
        <begin position="22"/>
        <end position="76"/>
    </location>
</feature>
<comment type="caution">
    <text evidence="5">The sequence shown here is derived from an EMBL/GenBank/DDBJ whole genome shotgun (WGS) entry which is preliminary data.</text>
</comment>
<reference evidence="5 6" key="1">
    <citation type="submission" date="2019-10" db="EMBL/GenBank/DDBJ databases">
        <authorList>
            <person name="Dong K."/>
        </authorList>
    </citation>
    <scope>NUCLEOTIDE SEQUENCE [LARGE SCALE GENOMIC DNA]</scope>
    <source>
        <strain evidence="5 6">DSM 28960</strain>
    </source>
</reference>
<evidence type="ECO:0000256" key="2">
    <source>
        <dbReference type="ARBA" id="ARBA00023125"/>
    </source>
</evidence>
<keyword evidence="2" id="KW-0238">DNA-binding</keyword>
<dbReference type="Gene3D" id="1.10.260.40">
    <property type="entry name" value="lambda repressor-like DNA-binding domains"/>
    <property type="match status" value="1"/>
</dbReference>
<organism evidence="5 6">
    <name type="scientific">Lactococcus hircilactis</name>
    <dbReference type="NCBI Taxonomy" id="1494462"/>
    <lineage>
        <taxon>Bacteria</taxon>
        <taxon>Bacillati</taxon>
        <taxon>Bacillota</taxon>
        <taxon>Bacilli</taxon>
        <taxon>Lactobacillales</taxon>
        <taxon>Streptococcaceae</taxon>
        <taxon>Lactococcus</taxon>
    </lineage>
</organism>
<dbReference type="InterPro" id="IPR015927">
    <property type="entry name" value="Peptidase_S24_S26A/B/C"/>
</dbReference>
<accession>A0A7X2D177</accession>
<keyword evidence="1" id="KW-0805">Transcription regulation</keyword>
<gene>
    <name evidence="5" type="ORF">GHI93_10135</name>
</gene>
<evidence type="ECO:0000256" key="3">
    <source>
        <dbReference type="ARBA" id="ARBA00023163"/>
    </source>
</evidence>
<dbReference type="InterPro" id="IPR001387">
    <property type="entry name" value="Cro/C1-type_HTH"/>
</dbReference>
<protein>
    <submittedName>
        <fullName evidence="5">XRE family transcriptional regulator</fullName>
    </submittedName>
</protein>
<name>A0A7X2D177_9LACT</name>
<dbReference type="GO" id="GO:0003677">
    <property type="term" value="F:DNA binding"/>
    <property type="evidence" value="ECO:0007669"/>
    <property type="project" value="UniProtKB-KW"/>
</dbReference>
<dbReference type="RefSeq" id="WP_153496947.1">
    <property type="nucleotide sequence ID" value="NZ_CBCRWP010000017.1"/>
</dbReference>
<dbReference type="InterPro" id="IPR039418">
    <property type="entry name" value="LexA-like"/>
</dbReference>
<dbReference type="InterPro" id="IPR010982">
    <property type="entry name" value="Lambda_DNA-bd_dom_sf"/>
</dbReference>
<dbReference type="SUPFAM" id="SSF47413">
    <property type="entry name" value="lambda repressor-like DNA-binding domains"/>
    <property type="match status" value="1"/>
</dbReference>
<evidence type="ECO:0000256" key="1">
    <source>
        <dbReference type="ARBA" id="ARBA00023015"/>
    </source>
</evidence>
<dbReference type="CDD" id="cd06529">
    <property type="entry name" value="S24_LexA-like"/>
    <property type="match status" value="1"/>
</dbReference>
<dbReference type="SMART" id="SM00530">
    <property type="entry name" value="HTH_XRE"/>
    <property type="match status" value="1"/>
</dbReference>
<dbReference type="Gene3D" id="2.10.109.10">
    <property type="entry name" value="Umud Fragment, subunit A"/>
    <property type="match status" value="1"/>
</dbReference>